<reference evidence="2 3" key="1">
    <citation type="submission" date="2017-09" db="EMBL/GenBank/DDBJ databases">
        <authorList>
            <person name="Ehlers B."/>
            <person name="Leendertz F.H."/>
        </authorList>
    </citation>
    <scope>NUCLEOTIDE SEQUENCE [LARGE SCALE GENOMIC DNA]</scope>
    <source>
        <strain evidence="2 3">USBA 140</strain>
    </source>
</reference>
<dbReference type="RefSeq" id="WP_141415198.1">
    <property type="nucleotide sequence ID" value="NZ_OCNJ01000009.1"/>
</dbReference>
<evidence type="ECO:0000256" key="1">
    <source>
        <dbReference type="SAM" id="SignalP"/>
    </source>
</evidence>
<gene>
    <name evidence="2" type="ORF">SAMN05421508_10991</name>
</gene>
<name>A0A286GWR1_9PROT</name>
<sequence>MAVSLLARLAAAAPAPVFAVAGIDGLRAVERLALDPRVELVASPRHAAILLVAGEIRPEDRADLYRLHDQMPHPRATVWWASEPLFAGIPVGPHGFPAGDLADLHRALAARAMDSDPDILPDEPPNPWRGKGDYGQGGEGMMGGTPYGRPMAMTADDLRDGLALDAYSATFGPFLPAFPPGLVLDLTLQGDVIQSAEVLRPPYLQHELRGPAAYLRRAARLVRLLGLPAVAERLRRRPEGCGALARTGVFAAIPAGLGRLGGYDVRDRLRAWCEERTPPPLPEEARLAPLLPGLEWHAAVLVINSFTDAELRSLCGAREVAA</sequence>
<dbReference type="EMBL" id="OCNJ01000009">
    <property type="protein sequence ID" value="SOD99616.1"/>
    <property type="molecule type" value="Genomic_DNA"/>
</dbReference>
<evidence type="ECO:0000313" key="2">
    <source>
        <dbReference type="EMBL" id="SOD99616.1"/>
    </source>
</evidence>
<evidence type="ECO:0008006" key="4">
    <source>
        <dbReference type="Google" id="ProtNLM"/>
    </source>
</evidence>
<dbReference type="OrthoDB" id="9786737at2"/>
<proteinExistence type="predicted"/>
<dbReference type="SUPFAM" id="SSF56770">
    <property type="entry name" value="HydA/Nqo6-like"/>
    <property type="match status" value="1"/>
</dbReference>
<dbReference type="Proteomes" id="UP000219621">
    <property type="component" value="Unassembled WGS sequence"/>
</dbReference>
<dbReference type="Gene3D" id="3.40.50.12280">
    <property type="match status" value="1"/>
</dbReference>
<evidence type="ECO:0000313" key="3">
    <source>
        <dbReference type="Proteomes" id="UP000219621"/>
    </source>
</evidence>
<organism evidence="2 3">
    <name type="scientific">Caenispirillum bisanense</name>
    <dbReference type="NCBI Taxonomy" id="414052"/>
    <lineage>
        <taxon>Bacteria</taxon>
        <taxon>Pseudomonadati</taxon>
        <taxon>Pseudomonadota</taxon>
        <taxon>Alphaproteobacteria</taxon>
        <taxon>Rhodospirillales</taxon>
        <taxon>Novispirillaceae</taxon>
        <taxon>Caenispirillum</taxon>
    </lineage>
</organism>
<keyword evidence="3" id="KW-1185">Reference proteome</keyword>
<dbReference type="AlphaFoldDB" id="A0A286GWR1"/>
<accession>A0A286GWR1</accession>
<keyword evidence="1" id="KW-0732">Signal</keyword>
<feature type="chain" id="PRO_5012222516" description="DUF4123 domain-containing protein" evidence="1">
    <location>
        <begin position="20"/>
        <end position="322"/>
    </location>
</feature>
<feature type="signal peptide" evidence="1">
    <location>
        <begin position="1"/>
        <end position="19"/>
    </location>
</feature>
<protein>
    <recommendedName>
        <fullName evidence="4">DUF4123 domain-containing protein</fullName>
    </recommendedName>
</protein>